<evidence type="ECO:0000256" key="7">
    <source>
        <dbReference type="ARBA" id="ARBA00022801"/>
    </source>
</evidence>
<sequence>MWEKKYALGSFMVDPDNPRKKYSRWKFISTMGYHNFKALWRKTFEVAPMLAPVAHVSVKDEALPPRKYMSDKVRTVIGSPLGQYIMSTVWNYSPNHNFRWKTTPIKVGMPLNGYWMDYVFTAHSRCQIHYAGDMSEFDSTLSGKVRTLIAELRKKGFENHKDRERIATLIDINYEQVNRQLLNTTSTGDIYSKGTGLTTGHSSTSMDNSVGLVTLYLMAWKEITGLSAREFKYYNELSCFGDDHMLSVAGNKPAAWNFRTIQATMAKWGVTNNLEATGALENLSFLSKRVRSPTPSDLADFESAGVKRPRWAVYHERDKLVGKMVAKVKSMAPQYRLKRLISYLSLTAHHKDVYDMVVGIIRRTNTFRPYLWSQQNPKGFVIPSYTKVISDWYKEDAVFPENMIDEVSEQYHISDSVLSYGGLTPLDSFLGALAVIPDFINPAIFNMGYMTTLQSKMFRTVSWPVQFISLSNGAYGPAELSYLMRKTVYEFIDPSICVQVDSDVNYSSLLVRHWAFLFWKTLPTRIPQVFPVAAVVRQIANLQFSVNGKLQLEARRYTFNVHDLFIISLLSFVRIPDILYFVKHIGLPDLNNLIEQLTFAVQNLFWSALPPNYADTTRHLRSLVGGRPLVVSAPTGSGKSTAFIKHCSLVCGHKYNKIIVVEPRSSIVRTLVPYVKANLELDVSGATSGLVLDQEAKIWYVTAQELLLHPSWYMGENSHNLIIIDECHISEPAYALIKNEVVSNKCHTVFTSATPDYSTLDASNIVDVPLVSARLYNVHSTNLPLDEVSTKSEFVRHYTSNVLATIYSRPQNSVILVFCTTLSMCYQLSEACPRRNFVLASGTTSIPEVSAGSVIFSTSVADVGITLPSVDLVITSDIGFTIAHDLDQSREVYYRLSESDITQRVGRTGRTNNGSAVVVRTPRARFVVDLASVRSSSSVFDLISSGIPIETIAKSHKSQLMELLGLDDIDPARAEASLESSLHQLKLYRSNIEPLLRERAKLLELGTNDGSPSHPIDNARMGILLDSTKIPTQEFIRAIITVIKHLGLRDTSSEDEAKLHEHAIRVASVPLIGNIKSKIPFPDPDLGEWGMAPDDVESYYDYIRK</sequence>
<proteinExistence type="predicted"/>
<evidence type="ECO:0000256" key="6">
    <source>
        <dbReference type="ARBA" id="ARBA00022741"/>
    </source>
</evidence>
<dbReference type="InterPro" id="IPR027417">
    <property type="entry name" value="P-loop_NTPase"/>
</dbReference>
<dbReference type="InterPro" id="IPR043502">
    <property type="entry name" value="DNA/RNA_pol_sf"/>
</dbReference>
<keyword evidence="5" id="KW-0548">Nucleotidyltransferase</keyword>
<feature type="domain" description="Helicase C-terminal" evidence="14">
    <location>
        <begin position="802"/>
        <end position="964"/>
    </location>
</feature>
<dbReference type="Pfam" id="PF00271">
    <property type="entry name" value="Helicase_C"/>
    <property type="match status" value="1"/>
</dbReference>
<name>A0A9E7V1V4_9VIRU</name>
<dbReference type="CDD" id="cd18785">
    <property type="entry name" value="SF2_C"/>
    <property type="match status" value="1"/>
</dbReference>
<evidence type="ECO:0000256" key="4">
    <source>
        <dbReference type="ARBA" id="ARBA00022679"/>
    </source>
</evidence>
<keyword evidence="8" id="KW-0347">Helicase</keyword>
<keyword evidence="10" id="KW-0946">Virion</keyword>
<feature type="domain" description="RdRp catalytic" evidence="12">
    <location>
        <begin position="127"/>
        <end position="256"/>
    </location>
</feature>
<dbReference type="InterPro" id="IPR011545">
    <property type="entry name" value="DEAD/DEAH_box_helicase_dom"/>
</dbReference>
<comment type="subcellular location">
    <subcellularLocation>
        <location evidence="2">Host cell</location>
    </subcellularLocation>
    <subcellularLocation>
        <location evidence="1">Virion</location>
    </subcellularLocation>
</comment>
<dbReference type="InterPro" id="IPR001650">
    <property type="entry name" value="Helicase_C-like"/>
</dbReference>
<keyword evidence="4" id="KW-0808">Transferase</keyword>
<feature type="domain" description="Helicase ATP-binding" evidence="13">
    <location>
        <begin position="620"/>
        <end position="773"/>
    </location>
</feature>
<dbReference type="InterPro" id="IPR001205">
    <property type="entry name" value="RNA-dir_pol_C"/>
</dbReference>
<keyword evidence="3" id="KW-0696">RNA-directed RNA polymerase</keyword>
<accession>A0A9E7V1V4</accession>
<dbReference type="GO" id="GO:0043657">
    <property type="term" value="C:host cell"/>
    <property type="evidence" value="ECO:0007669"/>
    <property type="project" value="UniProtKB-SubCell"/>
</dbReference>
<evidence type="ECO:0000259" key="12">
    <source>
        <dbReference type="PROSITE" id="PS50507"/>
    </source>
</evidence>
<dbReference type="Gene3D" id="3.30.70.270">
    <property type="match status" value="1"/>
</dbReference>
<dbReference type="PANTHER" id="PTHR18934">
    <property type="entry name" value="ATP-DEPENDENT RNA HELICASE"/>
    <property type="match status" value="1"/>
</dbReference>
<dbReference type="Pfam" id="PF00680">
    <property type="entry name" value="RdRP_1"/>
    <property type="match status" value="1"/>
</dbReference>
<dbReference type="GO" id="GO:0016787">
    <property type="term" value="F:hydrolase activity"/>
    <property type="evidence" value="ECO:0007669"/>
    <property type="project" value="UniProtKB-KW"/>
</dbReference>
<dbReference type="Gene3D" id="3.40.50.300">
    <property type="entry name" value="P-loop containing nucleotide triphosphate hydrolases"/>
    <property type="match status" value="2"/>
</dbReference>
<reference evidence="15" key="1">
    <citation type="submission" date="2022-05" db="EMBL/GenBank/DDBJ databases">
        <authorList>
            <person name="Cao W."/>
            <person name="Jia N."/>
            <person name="Lam T.T.-Y."/>
            <person name="Ni X."/>
            <person name="Liu J."/>
        </authorList>
    </citation>
    <scope>NUCLEOTIDE SEQUENCE</scope>
    <source>
        <strain evidence="15">TIGMIC 2</strain>
    </source>
</reference>
<protein>
    <submittedName>
        <fullName evidence="15">175 kDa protein</fullName>
    </submittedName>
</protein>
<dbReference type="InterPro" id="IPR007094">
    <property type="entry name" value="RNA-dir_pol_PSvirus"/>
</dbReference>
<evidence type="ECO:0000256" key="9">
    <source>
        <dbReference type="ARBA" id="ARBA00022840"/>
    </source>
</evidence>
<evidence type="ECO:0000313" key="15">
    <source>
        <dbReference type="EMBL" id="UYL95320.1"/>
    </source>
</evidence>
<dbReference type="SUPFAM" id="SSF56672">
    <property type="entry name" value="DNA/RNA polymerases"/>
    <property type="match status" value="1"/>
</dbReference>
<evidence type="ECO:0000259" key="14">
    <source>
        <dbReference type="PROSITE" id="PS51194"/>
    </source>
</evidence>
<evidence type="ECO:0000256" key="1">
    <source>
        <dbReference type="ARBA" id="ARBA00004328"/>
    </source>
</evidence>
<dbReference type="GO" id="GO:0005524">
    <property type="term" value="F:ATP binding"/>
    <property type="evidence" value="ECO:0007669"/>
    <property type="project" value="UniProtKB-KW"/>
</dbReference>
<dbReference type="PROSITE" id="PS50507">
    <property type="entry name" value="RDRP_SSRNA_POS"/>
    <property type="match status" value="1"/>
</dbReference>
<evidence type="ECO:0000256" key="8">
    <source>
        <dbReference type="ARBA" id="ARBA00022806"/>
    </source>
</evidence>
<evidence type="ECO:0000256" key="5">
    <source>
        <dbReference type="ARBA" id="ARBA00022695"/>
    </source>
</evidence>
<dbReference type="GO" id="GO:0039694">
    <property type="term" value="P:viral RNA genome replication"/>
    <property type="evidence" value="ECO:0007669"/>
    <property type="project" value="InterPro"/>
</dbReference>
<dbReference type="GO" id="GO:0006351">
    <property type="term" value="P:DNA-templated transcription"/>
    <property type="evidence" value="ECO:0007669"/>
    <property type="project" value="InterPro"/>
</dbReference>
<dbReference type="SMART" id="SM00487">
    <property type="entry name" value="DEXDc"/>
    <property type="match status" value="1"/>
</dbReference>
<dbReference type="GO" id="GO:0044423">
    <property type="term" value="C:virion component"/>
    <property type="evidence" value="ECO:0007669"/>
    <property type="project" value="UniProtKB-KW"/>
</dbReference>
<keyword evidence="9" id="KW-0067">ATP-binding</keyword>
<dbReference type="GO" id="GO:0003723">
    <property type="term" value="F:RNA binding"/>
    <property type="evidence" value="ECO:0007669"/>
    <property type="project" value="InterPro"/>
</dbReference>
<dbReference type="SUPFAM" id="SSF52540">
    <property type="entry name" value="P-loop containing nucleoside triphosphate hydrolases"/>
    <property type="match status" value="1"/>
</dbReference>
<dbReference type="PROSITE" id="PS51192">
    <property type="entry name" value="HELICASE_ATP_BIND_1"/>
    <property type="match status" value="1"/>
</dbReference>
<evidence type="ECO:0000259" key="13">
    <source>
        <dbReference type="PROSITE" id="PS51192"/>
    </source>
</evidence>
<keyword evidence="7" id="KW-0378">Hydrolase</keyword>
<keyword evidence="6" id="KW-0547">Nucleotide-binding</keyword>
<keyword evidence="11" id="KW-0693">Viral RNA replication</keyword>
<evidence type="ECO:0000256" key="10">
    <source>
        <dbReference type="ARBA" id="ARBA00022844"/>
    </source>
</evidence>
<organism evidence="15">
    <name type="scientific">Zhangzhou Fusar tick virus 1</name>
    <dbReference type="NCBI Taxonomy" id="2972101"/>
    <lineage>
        <taxon>Viruses</taxon>
        <taxon>Riboviria</taxon>
        <taxon>Orthornavirae</taxon>
        <taxon>Pisuviricota</taxon>
        <taxon>Duplopiviricetes</taxon>
        <taxon>Durnavirales</taxon>
        <taxon>Fusariviridae</taxon>
    </lineage>
</organism>
<dbReference type="InterPro" id="IPR014001">
    <property type="entry name" value="Helicase_ATP-bd"/>
</dbReference>
<dbReference type="PROSITE" id="PS51194">
    <property type="entry name" value="HELICASE_CTER"/>
    <property type="match status" value="1"/>
</dbReference>
<dbReference type="Pfam" id="PF00270">
    <property type="entry name" value="DEAD"/>
    <property type="match status" value="1"/>
</dbReference>
<dbReference type="SMART" id="SM00490">
    <property type="entry name" value="HELICc"/>
    <property type="match status" value="1"/>
</dbReference>
<dbReference type="GO" id="GO:0003968">
    <property type="term" value="F:RNA-directed RNA polymerase activity"/>
    <property type="evidence" value="ECO:0007669"/>
    <property type="project" value="UniProtKB-KW"/>
</dbReference>
<evidence type="ECO:0000256" key="11">
    <source>
        <dbReference type="ARBA" id="ARBA00022953"/>
    </source>
</evidence>
<evidence type="ECO:0000256" key="2">
    <source>
        <dbReference type="ARBA" id="ARBA00004340"/>
    </source>
</evidence>
<dbReference type="InterPro" id="IPR043128">
    <property type="entry name" value="Rev_trsase/Diguanyl_cyclase"/>
</dbReference>
<dbReference type="EMBL" id="ON746391">
    <property type="protein sequence ID" value="UYL95320.1"/>
    <property type="molecule type" value="Genomic_RNA"/>
</dbReference>
<evidence type="ECO:0000256" key="3">
    <source>
        <dbReference type="ARBA" id="ARBA00022484"/>
    </source>
</evidence>
<dbReference type="PANTHER" id="PTHR18934:SF99">
    <property type="entry name" value="ATP-DEPENDENT RNA HELICASE DHX37-RELATED"/>
    <property type="match status" value="1"/>
</dbReference>
<dbReference type="GO" id="GO:0004386">
    <property type="term" value="F:helicase activity"/>
    <property type="evidence" value="ECO:0007669"/>
    <property type="project" value="UniProtKB-KW"/>
</dbReference>